<sequence length="245" mass="28399">MNVSNLIITLLLAFSNPICSQSQKLQTKTFYPKDSTVFNEQSDFDYSFGAKPYGKTTMIIRTSSRYGEFHFIFKKRTKKIEHFGGNYSDVYGTKADGTWGVVRKDYNEPFTLSNHNLYAFVLLSDHGGTIEKVKFQDFGNEVYWPEFDYPNCFVADENKDGIPEFYLTYNGESDGLDAKPYKQLVYTFTLKNKEFVKSKATAYFPAGNEEDHYYEEFDANWKALPVEIQRRSKAILNQNKSKNKD</sequence>
<gene>
    <name evidence="1" type="ORF">FLB_11030</name>
</gene>
<dbReference type="EMBL" id="JMTM01000028">
    <property type="protein sequence ID" value="OAZ04498.1"/>
    <property type="molecule type" value="Genomic_DNA"/>
</dbReference>
<dbReference type="RefSeq" id="WP_064714952.1">
    <property type="nucleotide sequence ID" value="NZ_JMTM01000028.1"/>
</dbReference>
<dbReference type="PATRIC" id="fig|29536.5.peg.1157"/>
<keyword evidence="2" id="KW-1185">Reference proteome</keyword>
<reference evidence="1 2" key="1">
    <citation type="submission" date="2016-06" db="EMBL/GenBank/DDBJ databases">
        <title>Draft genome sequence of Flavobacterium succinicans strain DD5b.</title>
        <authorList>
            <person name="Poehlein A."/>
            <person name="Daniel R."/>
            <person name="Simeonova D.D."/>
        </authorList>
    </citation>
    <scope>NUCLEOTIDE SEQUENCE [LARGE SCALE GENOMIC DNA]</scope>
    <source>
        <strain evidence="1 2">DD5b</strain>
    </source>
</reference>
<organism evidence="1 2">
    <name type="scientific">Flavobacterium succinicans</name>
    <dbReference type="NCBI Taxonomy" id="29536"/>
    <lineage>
        <taxon>Bacteria</taxon>
        <taxon>Pseudomonadati</taxon>
        <taxon>Bacteroidota</taxon>
        <taxon>Flavobacteriia</taxon>
        <taxon>Flavobacteriales</taxon>
        <taxon>Flavobacteriaceae</taxon>
        <taxon>Flavobacterium</taxon>
    </lineage>
</organism>
<proteinExistence type="predicted"/>
<dbReference type="Proteomes" id="UP000093807">
    <property type="component" value="Unassembled WGS sequence"/>
</dbReference>
<comment type="caution">
    <text evidence="1">The sequence shown here is derived from an EMBL/GenBank/DDBJ whole genome shotgun (WGS) entry which is preliminary data.</text>
</comment>
<evidence type="ECO:0000313" key="1">
    <source>
        <dbReference type="EMBL" id="OAZ04498.1"/>
    </source>
</evidence>
<dbReference type="OrthoDB" id="708444at2"/>
<name>A0A199XRW3_9FLAO</name>
<dbReference type="AlphaFoldDB" id="A0A199XRW3"/>
<protein>
    <submittedName>
        <fullName evidence="1">Uncharacterized protein</fullName>
    </submittedName>
</protein>
<accession>A0A199XRW3</accession>
<evidence type="ECO:0000313" key="2">
    <source>
        <dbReference type="Proteomes" id="UP000093807"/>
    </source>
</evidence>